<dbReference type="SUPFAM" id="SSF52833">
    <property type="entry name" value="Thioredoxin-like"/>
    <property type="match status" value="1"/>
</dbReference>
<proteinExistence type="predicted"/>
<dbReference type="eggNOG" id="ENOG502S0CB">
    <property type="taxonomic scope" value="Eukaryota"/>
</dbReference>
<protein>
    <recommendedName>
        <fullName evidence="3">Thioredoxin-like fold domain-containing protein</fullName>
    </recommendedName>
</protein>
<dbReference type="AlphaFoldDB" id="G4TH08"/>
<dbReference type="OMA" id="RFTAEQW"/>
<comment type="caution">
    <text evidence="1">The sequence shown here is derived from an EMBL/GenBank/DDBJ whole genome shotgun (WGS) entry which is preliminary data.</text>
</comment>
<evidence type="ECO:0008006" key="3">
    <source>
        <dbReference type="Google" id="ProtNLM"/>
    </source>
</evidence>
<keyword evidence="2" id="KW-1185">Reference proteome</keyword>
<sequence>MALQPSLTPFRIAGSAGAPRTLEFFYCFVCTHSVRSAKTLNNVILPLLAEKWPDQVKVIFRPQVQPWWPSSSIAHEVSLAVARVAPSKWWNFATTLFEHRPEFTDVPTANLSPVQLREAIAEFGLKQGVLTQDEVDKVKEILTLKEGGGHGVTDELKYCLKYSRQNSVHFSPTVLFDGLIAPEPQSAWGKDEWLAFLEKKMQS</sequence>
<evidence type="ECO:0000313" key="2">
    <source>
        <dbReference type="Proteomes" id="UP000007148"/>
    </source>
</evidence>
<organism evidence="1 2">
    <name type="scientific">Serendipita indica (strain DSM 11827)</name>
    <name type="common">Root endophyte fungus</name>
    <name type="synonym">Piriformospora indica</name>
    <dbReference type="NCBI Taxonomy" id="1109443"/>
    <lineage>
        <taxon>Eukaryota</taxon>
        <taxon>Fungi</taxon>
        <taxon>Dikarya</taxon>
        <taxon>Basidiomycota</taxon>
        <taxon>Agaricomycotina</taxon>
        <taxon>Agaricomycetes</taxon>
        <taxon>Sebacinales</taxon>
        <taxon>Serendipitaceae</taxon>
        <taxon>Serendipita</taxon>
    </lineage>
</organism>
<gene>
    <name evidence="1" type="ORF">PIIN_04540</name>
</gene>
<dbReference type="Proteomes" id="UP000007148">
    <property type="component" value="Unassembled WGS sequence"/>
</dbReference>
<dbReference type="EMBL" id="CAFZ01000088">
    <property type="protein sequence ID" value="CCA70603.1"/>
    <property type="molecule type" value="Genomic_DNA"/>
</dbReference>
<dbReference type="Gene3D" id="3.40.30.10">
    <property type="entry name" value="Glutaredoxin"/>
    <property type="match status" value="1"/>
</dbReference>
<dbReference type="PANTHER" id="PTHR33875:SF2">
    <property type="entry name" value="ACR183CP"/>
    <property type="match status" value="1"/>
</dbReference>
<evidence type="ECO:0000313" key="1">
    <source>
        <dbReference type="EMBL" id="CCA70603.1"/>
    </source>
</evidence>
<accession>G4TH08</accession>
<reference evidence="1 2" key="1">
    <citation type="journal article" date="2011" name="PLoS Pathog.">
        <title>Endophytic Life Strategies Decoded by Genome and Transcriptome Analyses of the Mutualistic Root Symbiont Piriformospora indica.</title>
        <authorList>
            <person name="Zuccaro A."/>
            <person name="Lahrmann U."/>
            <person name="Guldener U."/>
            <person name="Langen G."/>
            <person name="Pfiffi S."/>
            <person name="Biedenkopf D."/>
            <person name="Wong P."/>
            <person name="Samans B."/>
            <person name="Grimm C."/>
            <person name="Basiewicz M."/>
            <person name="Murat C."/>
            <person name="Martin F."/>
            <person name="Kogel K.H."/>
        </authorList>
    </citation>
    <scope>NUCLEOTIDE SEQUENCE [LARGE SCALE GENOMIC DNA]</scope>
    <source>
        <strain evidence="1 2">DSM 11827</strain>
    </source>
</reference>
<dbReference type="OrthoDB" id="37297at2759"/>
<dbReference type="HOGENOM" id="CLU_085801_0_0_1"/>
<dbReference type="InParanoid" id="G4TH08"/>
<dbReference type="PANTHER" id="PTHR33875">
    <property type="entry name" value="OS09G0542200 PROTEIN"/>
    <property type="match status" value="1"/>
</dbReference>
<dbReference type="InterPro" id="IPR036249">
    <property type="entry name" value="Thioredoxin-like_sf"/>
</dbReference>
<name>G4TH08_SERID</name>
<dbReference type="STRING" id="1109443.G4TH08"/>